<keyword evidence="5" id="KW-0997">Cell inner membrane</keyword>
<feature type="compositionally biased region" description="Polar residues" evidence="10">
    <location>
        <begin position="63"/>
        <end position="102"/>
    </location>
</feature>
<dbReference type="PANTHER" id="PTHR33446">
    <property type="entry name" value="PROTEIN TONB-RELATED"/>
    <property type="match status" value="1"/>
</dbReference>
<keyword evidence="9" id="KW-0472">Membrane</keyword>
<feature type="compositionally biased region" description="Basic and acidic residues" evidence="10">
    <location>
        <begin position="48"/>
        <end position="58"/>
    </location>
</feature>
<dbReference type="InterPro" id="IPR037682">
    <property type="entry name" value="TonB_C"/>
</dbReference>
<evidence type="ECO:0000256" key="5">
    <source>
        <dbReference type="ARBA" id="ARBA00022519"/>
    </source>
</evidence>
<sequence length="186" mass="19806">MHFLLIVGVQLGVDRPKTGANMGDTVMASLLDPNPQKEKAKVSQPVPEKPKAPEKKTPEPVVTTSAPSSLTSAQTQDSSTAKPTSTGGSSTGEPKSISLSQAQCSVPEPIYPSLSRRMGEEGKILVRLFIGEDGAVQKVNIAQSSGLPRLDQAALDAGMKVRCRPFLELGKPIKVTAIQPYIFRLE</sequence>
<dbReference type="AlphaFoldDB" id="A0A212T2M1"/>
<protein>
    <submittedName>
        <fullName evidence="12">Protein TonB</fullName>
    </submittedName>
</protein>
<accession>A0A212T2M1</accession>
<keyword evidence="13" id="KW-1185">Reference proteome</keyword>
<evidence type="ECO:0000256" key="4">
    <source>
        <dbReference type="ARBA" id="ARBA00022475"/>
    </source>
</evidence>
<gene>
    <name evidence="12" type="ORF">SAMN06295916_0245</name>
</gene>
<keyword evidence="7" id="KW-0653">Protein transport</keyword>
<dbReference type="Pfam" id="PF03544">
    <property type="entry name" value="TonB_C"/>
    <property type="match status" value="1"/>
</dbReference>
<evidence type="ECO:0000256" key="3">
    <source>
        <dbReference type="ARBA" id="ARBA00022448"/>
    </source>
</evidence>
<proteinExistence type="inferred from homology"/>
<feature type="region of interest" description="Disordered" evidence="10">
    <location>
        <begin position="24"/>
        <end position="102"/>
    </location>
</feature>
<evidence type="ECO:0000256" key="10">
    <source>
        <dbReference type="SAM" id="MobiDB-lite"/>
    </source>
</evidence>
<evidence type="ECO:0000313" key="12">
    <source>
        <dbReference type="EMBL" id="SNC60287.1"/>
    </source>
</evidence>
<keyword evidence="4" id="KW-1003">Cell membrane</keyword>
<dbReference type="SUPFAM" id="SSF74653">
    <property type="entry name" value="TolA/TonB C-terminal domain"/>
    <property type="match status" value="1"/>
</dbReference>
<keyword evidence="6" id="KW-0812">Transmembrane</keyword>
<keyword evidence="8" id="KW-1133">Transmembrane helix</keyword>
<dbReference type="Proteomes" id="UP000197215">
    <property type="component" value="Unassembled WGS sequence"/>
</dbReference>
<evidence type="ECO:0000256" key="2">
    <source>
        <dbReference type="ARBA" id="ARBA00006555"/>
    </source>
</evidence>
<dbReference type="Gene3D" id="3.30.1150.10">
    <property type="match status" value="1"/>
</dbReference>
<evidence type="ECO:0000259" key="11">
    <source>
        <dbReference type="PROSITE" id="PS52015"/>
    </source>
</evidence>
<evidence type="ECO:0000256" key="1">
    <source>
        <dbReference type="ARBA" id="ARBA00004383"/>
    </source>
</evidence>
<dbReference type="InterPro" id="IPR051045">
    <property type="entry name" value="TonB-dependent_transducer"/>
</dbReference>
<dbReference type="GO" id="GO:0015031">
    <property type="term" value="P:protein transport"/>
    <property type="evidence" value="ECO:0007669"/>
    <property type="project" value="UniProtKB-KW"/>
</dbReference>
<comment type="subcellular location">
    <subcellularLocation>
        <location evidence="1">Cell inner membrane</location>
        <topology evidence="1">Single-pass membrane protein</topology>
        <orientation evidence="1">Periplasmic side</orientation>
    </subcellularLocation>
</comment>
<organism evidence="12 13">
    <name type="scientific">Polynucleobacter victoriensis</name>
    <dbReference type="NCBI Taxonomy" id="2049319"/>
    <lineage>
        <taxon>Bacteria</taxon>
        <taxon>Pseudomonadati</taxon>
        <taxon>Pseudomonadota</taxon>
        <taxon>Betaproteobacteria</taxon>
        <taxon>Burkholderiales</taxon>
        <taxon>Burkholderiaceae</taxon>
        <taxon>Polynucleobacter</taxon>
    </lineage>
</organism>
<dbReference type="PROSITE" id="PS52015">
    <property type="entry name" value="TONB_CTD"/>
    <property type="match status" value="1"/>
</dbReference>
<dbReference type="PANTHER" id="PTHR33446:SF2">
    <property type="entry name" value="PROTEIN TONB"/>
    <property type="match status" value="1"/>
</dbReference>
<dbReference type="GO" id="GO:0098797">
    <property type="term" value="C:plasma membrane protein complex"/>
    <property type="evidence" value="ECO:0007669"/>
    <property type="project" value="TreeGrafter"/>
</dbReference>
<comment type="similarity">
    <text evidence="2">Belongs to the TonB family.</text>
</comment>
<keyword evidence="3" id="KW-0813">Transport</keyword>
<dbReference type="EMBL" id="FYEX01000001">
    <property type="protein sequence ID" value="SNC60287.1"/>
    <property type="molecule type" value="Genomic_DNA"/>
</dbReference>
<dbReference type="GO" id="GO:0031992">
    <property type="term" value="F:energy transducer activity"/>
    <property type="evidence" value="ECO:0007669"/>
    <property type="project" value="TreeGrafter"/>
</dbReference>
<dbReference type="GO" id="GO:0055085">
    <property type="term" value="P:transmembrane transport"/>
    <property type="evidence" value="ECO:0007669"/>
    <property type="project" value="InterPro"/>
</dbReference>
<evidence type="ECO:0000313" key="13">
    <source>
        <dbReference type="Proteomes" id="UP000197215"/>
    </source>
</evidence>
<evidence type="ECO:0000256" key="6">
    <source>
        <dbReference type="ARBA" id="ARBA00022692"/>
    </source>
</evidence>
<name>A0A212T2M1_9BURK</name>
<dbReference type="InterPro" id="IPR006260">
    <property type="entry name" value="TonB/TolA_C"/>
</dbReference>
<evidence type="ECO:0000256" key="9">
    <source>
        <dbReference type="ARBA" id="ARBA00023136"/>
    </source>
</evidence>
<feature type="domain" description="TonB C-terminal" evidence="11">
    <location>
        <begin position="96"/>
        <end position="186"/>
    </location>
</feature>
<evidence type="ECO:0000256" key="8">
    <source>
        <dbReference type="ARBA" id="ARBA00022989"/>
    </source>
</evidence>
<reference evidence="12 13" key="1">
    <citation type="submission" date="2017-06" db="EMBL/GenBank/DDBJ databases">
        <authorList>
            <person name="Kim H.J."/>
            <person name="Triplett B.A."/>
        </authorList>
    </citation>
    <scope>NUCLEOTIDE SEQUENCE [LARGE SCALE GENOMIC DNA]</scope>
    <source>
        <strain evidence="12 13">MWH-VicM1</strain>
    </source>
</reference>
<evidence type="ECO:0000256" key="7">
    <source>
        <dbReference type="ARBA" id="ARBA00022927"/>
    </source>
</evidence>
<dbReference type="NCBIfam" id="TIGR01352">
    <property type="entry name" value="tonB_Cterm"/>
    <property type="match status" value="1"/>
</dbReference>